<dbReference type="AlphaFoldDB" id="A0A2D3VFS0"/>
<sequence length="84" mass="9265">MSSLTTAFLVAAHNDALAAQWRAQNVLMHAYASMQGANKRGGAEGIAWARRKLDEALSTTYLADHEVAYAKRRLEEEEEEGGEE</sequence>
<dbReference type="RefSeq" id="XP_023629705.1">
    <property type="nucleotide sequence ID" value="XM_023773937.1"/>
</dbReference>
<evidence type="ECO:0000313" key="2">
    <source>
        <dbReference type="Proteomes" id="UP000225277"/>
    </source>
</evidence>
<gene>
    <name evidence="1" type="ORF">RCC_08689</name>
</gene>
<organism evidence="1 2">
    <name type="scientific">Ramularia collo-cygni</name>
    <dbReference type="NCBI Taxonomy" id="112498"/>
    <lineage>
        <taxon>Eukaryota</taxon>
        <taxon>Fungi</taxon>
        <taxon>Dikarya</taxon>
        <taxon>Ascomycota</taxon>
        <taxon>Pezizomycotina</taxon>
        <taxon>Dothideomycetes</taxon>
        <taxon>Dothideomycetidae</taxon>
        <taxon>Mycosphaerellales</taxon>
        <taxon>Mycosphaerellaceae</taxon>
        <taxon>Ramularia</taxon>
    </lineage>
</organism>
<dbReference type="EMBL" id="FJUY01000015">
    <property type="protein sequence ID" value="CZT22981.1"/>
    <property type="molecule type" value="Genomic_DNA"/>
</dbReference>
<protein>
    <submittedName>
        <fullName evidence="1">Uncharacterized protein</fullName>
    </submittedName>
</protein>
<evidence type="ECO:0000313" key="1">
    <source>
        <dbReference type="EMBL" id="CZT22981.1"/>
    </source>
</evidence>
<keyword evidence="2" id="KW-1185">Reference proteome</keyword>
<accession>A0A2D3VFS0</accession>
<reference evidence="1 2" key="1">
    <citation type="submission" date="2016-03" db="EMBL/GenBank/DDBJ databases">
        <authorList>
            <person name="Ploux O."/>
        </authorList>
    </citation>
    <scope>NUCLEOTIDE SEQUENCE [LARGE SCALE GENOMIC DNA]</scope>
    <source>
        <strain evidence="1 2">URUG2</strain>
    </source>
</reference>
<dbReference type="Proteomes" id="UP000225277">
    <property type="component" value="Unassembled WGS sequence"/>
</dbReference>
<name>A0A2D3VFS0_9PEZI</name>
<proteinExistence type="predicted"/>
<dbReference type="GeneID" id="35603773"/>